<feature type="compositionally biased region" description="Polar residues" evidence="12">
    <location>
        <begin position="499"/>
        <end position="513"/>
    </location>
</feature>
<feature type="region of interest" description="Disordered" evidence="12">
    <location>
        <begin position="619"/>
        <end position="659"/>
    </location>
</feature>
<comment type="catalytic activity">
    <reaction evidence="9 11">
        <text>a 5-formyl-2'-deoxycytidine in DNA + 2-oxoglutarate + O2 = a 5-carboxyl-2'-deoxycytidine in DNA + succinate + CO2 + H(+)</text>
        <dbReference type="Rhea" id="RHEA:53832"/>
        <dbReference type="Rhea" id="RHEA-COMP:13656"/>
        <dbReference type="Rhea" id="RHEA-COMP:13657"/>
        <dbReference type="ChEBI" id="CHEBI:15378"/>
        <dbReference type="ChEBI" id="CHEBI:15379"/>
        <dbReference type="ChEBI" id="CHEBI:16526"/>
        <dbReference type="ChEBI" id="CHEBI:16810"/>
        <dbReference type="ChEBI" id="CHEBI:30031"/>
        <dbReference type="ChEBI" id="CHEBI:137731"/>
        <dbReference type="ChEBI" id="CHEBI:137732"/>
        <dbReference type="EC" id="1.14.11.80"/>
    </reaction>
</comment>
<dbReference type="GO" id="GO:0045944">
    <property type="term" value="P:positive regulation of transcription by RNA polymerase II"/>
    <property type="evidence" value="ECO:0007669"/>
    <property type="project" value="TreeGrafter"/>
</dbReference>
<sequence length="841" mass="93308">RRCATNEPRTCACQGLDQDSCGASFSFGCSWSMYYNGCKYARSKIVRKFRLSVKTEEQEVEERLQGLATHLSPLYKSVAPDSWHNQTQFEREASECRLGTQPGRPFSGVTACIDFCAHAHRDLHNMNNGCTVVVTLTKHRTLGKPEDEQLHVLPLYTMDESDEFGSQQAQAEKVTSGAIEVLTKFPCEVRVRAVPLTPCRRHGKKRKEEEAELLAKKESASQSAQRTLEKERNEAAADARSSTPIGVQHDTRTSTPSSVQSDPRAFTPLHVRSDTRTSTPLSRTSTPLSHQEMSSMLDSMEAQLQSAQVSSTVLDSPGGSMHHSTWHHLNHSWLGTHHSGGGRENMEITVEKIDPDSTTNVASGSGTPTSSIQTLNRPGSSPHGWYHSPQSSRVSPALASPTHSQRRTPTPKVPPVPAHMSPSMKSSTETPPLLSPSSSNEWPYHENTWDFNSPTVSPQASPFRVPRGRPPSRNNHMSSTPQSPTEPSPTFLKPFPPSTKDNQTHSENQTTSHRQSDTLKCESPQNLVVKSEFQNVSSDLMGQWSVEKQLAWNDNFIQQSYSSVQNNKSWPTDYSQKKSQEIPEGYQHPSNNSFEIEPVIKRESSVSWLGAQKLSENLSSYRSSPSTAHADKSWTEQEAGALASDTIKREDGTSTSCAGSSPYGYQGMSQFQLPRWDLYGPTPYVPMVPPEPVPPRSQPLGEVLDFIQNEECFRDSQMGGVAIALGHGSVLFECAKHELHATTALRKPNRMHPTRISLVFYQHRNLNRSRHGWEEWEQKCRLRKLGLTGANTTANGPGSRLQCAAHMLLRSPTFTTTTWTTLFPMHPCMVTGPYQEGGTPG</sequence>
<evidence type="ECO:0000256" key="3">
    <source>
        <dbReference type="ARBA" id="ARBA00022454"/>
    </source>
</evidence>
<keyword evidence="3" id="KW-0158">Chromosome</keyword>
<dbReference type="GO" id="GO:0141166">
    <property type="term" value="P:chromosomal 5-methylcytosine DNA demethylation pathway"/>
    <property type="evidence" value="ECO:0007669"/>
    <property type="project" value="UniProtKB-UniRule"/>
</dbReference>
<evidence type="ECO:0000256" key="8">
    <source>
        <dbReference type="ARBA" id="ARBA00023004"/>
    </source>
</evidence>
<dbReference type="GO" id="GO:0005694">
    <property type="term" value="C:chromosome"/>
    <property type="evidence" value="ECO:0007669"/>
    <property type="project" value="UniProtKB-SubCell"/>
</dbReference>
<feature type="region of interest" description="Disordered" evidence="12">
    <location>
        <begin position="201"/>
        <end position="288"/>
    </location>
</feature>
<feature type="non-terminal residue" evidence="16">
    <location>
        <position position="1"/>
    </location>
</feature>
<feature type="compositionally biased region" description="Polar residues" evidence="12">
    <location>
        <begin position="356"/>
        <end position="379"/>
    </location>
</feature>
<feature type="compositionally biased region" description="Basic and acidic residues" evidence="12">
    <location>
        <begin position="227"/>
        <end position="237"/>
    </location>
</feature>
<feature type="compositionally biased region" description="Basic and acidic residues" evidence="12">
    <location>
        <begin position="206"/>
        <end position="219"/>
    </location>
</feature>
<evidence type="ECO:0000256" key="5">
    <source>
        <dbReference type="ARBA" id="ARBA00022833"/>
    </source>
</evidence>
<evidence type="ECO:0000256" key="12">
    <source>
        <dbReference type="SAM" id="MobiDB-lite"/>
    </source>
</evidence>
<comment type="similarity">
    <text evidence="2 11">Belongs to the TET family.</text>
</comment>
<comment type="cofactor">
    <cofactor evidence="11">
        <name>Fe(2+)</name>
        <dbReference type="ChEBI" id="CHEBI:29033"/>
    </cofactor>
    <text evidence="11">Binds 1 Fe(2+) ion per subunit.</text>
</comment>
<evidence type="ECO:0000256" key="2">
    <source>
        <dbReference type="ARBA" id="ARBA00007502"/>
    </source>
</evidence>
<comment type="function">
    <text evidence="11">Dioxygenase that catalyzes the conversion of the modified genomic base 5-methylcytosine (5mC) into 5-hydroxymethylcytosine (5hmC) and plays a key role in epigenetic chromatin reprogramming during embryonic development.</text>
</comment>
<comment type="catalytic activity">
    <reaction evidence="10 11">
        <text>a 5-hydroxymethyl-2'-deoxycytidine in DNA + 2-oxoglutarate + O2 = a 5-formyl-2'-deoxycytidine in DNA + succinate + CO2 + H2O</text>
        <dbReference type="Rhea" id="RHEA:53828"/>
        <dbReference type="Rhea" id="RHEA-COMP:13315"/>
        <dbReference type="Rhea" id="RHEA-COMP:13656"/>
        <dbReference type="ChEBI" id="CHEBI:15377"/>
        <dbReference type="ChEBI" id="CHEBI:15379"/>
        <dbReference type="ChEBI" id="CHEBI:16526"/>
        <dbReference type="ChEBI" id="CHEBI:16810"/>
        <dbReference type="ChEBI" id="CHEBI:30031"/>
        <dbReference type="ChEBI" id="CHEBI:136731"/>
        <dbReference type="ChEBI" id="CHEBI:137731"/>
        <dbReference type="EC" id="1.14.11.80"/>
    </reaction>
</comment>
<name>A0A1B6MSI4_9HEMI</name>
<dbReference type="AlphaFoldDB" id="A0A1B6MSI4"/>
<evidence type="ECO:0000256" key="7">
    <source>
        <dbReference type="ARBA" id="ARBA00023002"/>
    </source>
</evidence>
<evidence type="ECO:0000313" key="15">
    <source>
        <dbReference type="EMBL" id="JAT36261.1"/>
    </source>
</evidence>
<evidence type="ECO:0000256" key="10">
    <source>
        <dbReference type="ARBA" id="ARBA00049431"/>
    </source>
</evidence>
<dbReference type="EMBL" id="GEBQ01009441">
    <property type="protein sequence ID" value="JAT30536.1"/>
    <property type="molecule type" value="Transcribed_RNA"/>
</dbReference>
<evidence type="ECO:0000256" key="9">
    <source>
        <dbReference type="ARBA" id="ARBA00047840"/>
    </source>
</evidence>
<protein>
    <recommendedName>
        <fullName evidence="11">Methylcytosine dioxygenase TET</fullName>
        <ecNumber evidence="11">1.14.11.80</ecNumber>
    </recommendedName>
</protein>
<evidence type="ECO:0000313" key="16">
    <source>
        <dbReference type="EMBL" id="JAT38876.1"/>
    </source>
</evidence>
<dbReference type="Pfam" id="PF12851">
    <property type="entry name" value="Tet_JBP"/>
    <property type="match status" value="1"/>
</dbReference>
<keyword evidence="6 11" id="KW-0223">Dioxygenase</keyword>
<evidence type="ECO:0000313" key="14">
    <source>
        <dbReference type="EMBL" id="JAT30536.1"/>
    </source>
</evidence>
<reference evidence="16" key="1">
    <citation type="submission" date="2015-11" db="EMBL/GenBank/DDBJ databases">
        <title>De novo transcriptome assembly of four potential Pierce s Disease insect vectors from Arizona vineyards.</title>
        <authorList>
            <person name="Tassone E.E."/>
        </authorList>
    </citation>
    <scope>NUCLEOTIDE SEQUENCE</scope>
</reference>
<dbReference type="InterPro" id="IPR046942">
    <property type="entry name" value="TET_oxygenase"/>
</dbReference>
<feature type="compositionally biased region" description="Polar residues" evidence="12">
    <location>
        <begin position="449"/>
        <end position="460"/>
    </location>
</feature>
<organism evidence="16">
    <name type="scientific">Graphocephala atropunctata</name>
    <dbReference type="NCBI Taxonomy" id="36148"/>
    <lineage>
        <taxon>Eukaryota</taxon>
        <taxon>Metazoa</taxon>
        <taxon>Ecdysozoa</taxon>
        <taxon>Arthropoda</taxon>
        <taxon>Hexapoda</taxon>
        <taxon>Insecta</taxon>
        <taxon>Pterygota</taxon>
        <taxon>Neoptera</taxon>
        <taxon>Paraneoptera</taxon>
        <taxon>Hemiptera</taxon>
        <taxon>Auchenorrhyncha</taxon>
        <taxon>Membracoidea</taxon>
        <taxon>Cicadellidae</taxon>
        <taxon>Cicadellinae</taxon>
        <taxon>Cicadellini</taxon>
        <taxon>Graphocephala</taxon>
    </lineage>
</organism>
<dbReference type="SMART" id="SM01333">
    <property type="entry name" value="Tet_JBP"/>
    <property type="match status" value="1"/>
</dbReference>
<feature type="domain" description="Methylcytosine dioxygenase TET1-3 oxygenase" evidence="13">
    <location>
        <begin position="30"/>
        <end position="764"/>
    </location>
</feature>
<keyword evidence="7 11" id="KW-0560">Oxidoreductase</keyword>
<dbReference type="GO" id="GO:0005634">
    <property type="term" value="C:nucleus"/>
    <property type="evidence" value="ECO:0007669"/>
    <property type="project" value="UniProtKB-UniRule"/>
</dbReference>
<evidence type="ECO:0000256" key="1">
    <source>
        <dbReference type="ARBA" id="ARBA00004286"/>
    </source>
</evidence>
<feature type="compositionally biased region" description="Low complexity" evidence="12">
    <location>
        <begin position="276"/>
        <end position="288"/>
    </location>
</feature>
<keyword evidence="5 11" id="KW-0862">Zinc</keyword>
<dbReference type="PANTHER" id="PTHR23358">
    <property type="entry name" value="METHYLCYTOSINE DIOXYGENASE TET"/>
    <property type="match status" value="1"/>
</dbReference>
<dbReference type="InterPro" id="IPR024779">
    <property type="entry name" value="2OGFeDO_JBP1/TET_oxygenase_dom"/>
</dbReference>
<accession>A0A1B6MSI4</accession>
<dbReference type="EC" id="1.14.11.80" evidence="11"/>
<dbReference type="EMBL" id="GEBQ01001101">
    <property type="protein sequence ID" value="JAT38876.1"/>
    <property type="molecule type" value="Transcribed_RNA"/>
</dbReference>
<comment type="catalytic activity">
    <reaction evidence="11">
        <text>a 5-methyl-2'-deoxycytidine in DNA + 2-oxoglutarate + O2 = a 5-hydroxymethyl-2'-deoxycytidine in DNA + succinate + CO2</text>
        <dbReference type="Rhea" id="RHEA:52636"/>
        <dbReference type="Rhea" id="RHEA-COMP:11370"/>
        <dbReference type="Rhea" id="RHEA-COMP:13315"/>
        <dbReference type="ChEBI" id="CHEBI:15379"/>
        <dbReference type="ChEBI" id="CHEBI:16526"/>
        <dbReference type="ChEBI" id="CHEBI:16810"/>
        <dbReference type="ChEBI" id="CHEBI:30031"/>
        <dbReference type="ChEBI" id="CHEBI:85454"/>
        <dbReference type="ChEBI" id="CHEBI:136731"/>
        <dbReference type="EC" id="1.14.11.80"/>
    </reaction>
</comment>
<dbReference type="GO" id="GO:0040029">
    <property type="term" value="P:epigenetic regulation of gene expression"/>
    <property type="evidence" value="ECO:0007669"/>
    <property type="project" value="InterPro"/>
</dbReference>
<proteinExistence type="inferred from homology"/>
<gene>
    <name evidence="15" type="ORF">g.8190</name>
    <name evidence="16" type="ORF">g.8194</name>
    <name evidence="14" type="ORF">g.8198</name>
</gene>
<feature type="compositionally biased region" description="Low complexity" evidence="12">
    <location>
        <begin position="478"/>
        <end position="490"/>
    </location>
</feature>
<dbReference type="EMBL" id="GEBQ01003716">
    <property type="protein sequence ID" value="JAT36261.1"/>
    <property type="molecule type" value="Transcribed_RNA"/>
</dbReference>
<comment type="cofactor">
    <cofactor evidence="11">
        <name>Zn(2+)</name>
        <dbReference type="ChEBI" id="CHEBI:29105"/>
    </cofactor>
    <text evidence="11">The zinc ions have a structural role.</text>
</comment>
<keyword evidence="4 11" id="KW-0479">Metal-binding</keyword>
<dbReference type="InterPro" id="IPR040175">
    <property type="entry name" value="TET1/2/3"/>
</dbReference>
<evidence type="ECO:0000256" key="6">
    <source>
        <dbReference type="ARBA" id="ARBA00022964"/>
    </source>
</evidence>
<evidence type="ECO:0000256" key="4">
    <source>
        <dbReference type="ARBA" id="ARBA00022723"/>
    </source>
</evidence>
<dbReference type="GO" id="GO:0008270">
    <property type="term" value="F:zinc ion binding"/>
    <property type="evidence" value="ECO:0007669"/>
    <property type="project" value="UniProtKB-UniRule"/>
</dbReference>
<feature type="region of interest" description="Disordered" evidence="12">
    <location>
        <begin position="356"/>
        <end position="523"/>
    </location>
</feature>
<dbReference type="PANTHER" id="PTHR23358:SF6">
    <property type="entry name" value="METHYLCYTOSINE DIOXYGENASE TET"/>
    <property type="match status" value="1"/>
</dbReference>
<dbReference type="GO" id="GO:0070579">
    <property type="term" value="F:DNA 5-methylcytosine dioxygenase activity"/>
    <property type="evidence" value="ECO:0007669"/>
    <property type="project" value="UniProtKB-UniRule"/>
</dbReference>
<keyword evidence="8 11" id="KW-0408">Iron</keyword>
<evidence type="ECO:0000259" key="13">
    <source>
        <dbReference type="SMART" id="SM01333"/>
    </source>
</evidence>
<feature type="compositionally biased region" description="Low complexity" evidence="12">
    <location>
        <begin position="426"/>
        <end position="439"/>
    </location>
</feature>
<evidence type="ECO:0000256" key="11">
    <source>
        <dbReference type="RuleBase" id="RU367064"/>
    </source>
</evidence>
<comment type="subcellular location">
    <subcellularLocation>
        <location evidence="1">Chromosome</location>
    </subcellularLocation>
</comment>